<dbReference type="GO" id="GO:0000209">
    <property type="term" value="P:protein polyubiquitination"/>
    <property type="evidence" value="ECO:0007669"/>
    <property type="project" value="TreeGrafter"/>
</dbReference>
<evidence type="ECO:0000256" key="3">
    <source>
        <dbReference type="ARBA" id="ARBA00004496"/>
    </source>
</evidence>
<dbReference type="Pfam" id="PF04564">
    <property type="entry name" value="U-box"/>
    <property type="match status" value="1"/>
</dbReference>
<feature type="coiled-coil region" evidence="11">
    <location>
        <begin position="477"/>
        <end position="533"/>
    </location>
</feature>
<dbReference type="SMART" id="SM00504">
    <property type="entry name" value="Ubox"/>
    <property type="match status" value="1"/>
</dbReference>
<dbReference type="CDD" id="cd16657">
    <property type="entry name" value="RING-Ubox_UBE4A"/>
    <property type="match status" value="1"/>
</dbReference>
<evidence type="ECO:0000256" key="1">
    <source>
        <dbReference type="ARBA" id="ARBA00000900"/>
    </source>
</evidence>
<name>A0A165I8X1_9BASI</name>
<evidence type="ECO:0000256" key="10">
    <source>
        <dbReference type="ARBA" id="ARBA00023242"/>
    </source>
</evidence>
<accession>A0A165I8X1</accession>
<feature type="domain" description="U-box" evidence="12">
    <location>
        <begin position="933"/>
        <end position="1007"/>
    </location>
</feature>
<evidence type="ECO:0000259" key="12">
    <source>
        <dbReference type="PROSITE" id="PS51698"/>
    </source>
</evidence>
<keyword evidence="8" id="KW-0808">Transferase</keyword>
<evidence type="ECO:0000313" key="13">
    <source>
        <dbReference type="EMBL" id="KZT60276.1"/>
    </source>
</evidence>
<dbReference type="SUPFAM" id="SSF57850">
    <property type="entry name" value="RING/U-box"/>
    <property type="match status" value="1"/>
</dbReference>
<dbReference type="Proteomes" id="UP000076842">
    <property type="component" value="Unassembled WGS sequence"/>
</dbReference>
<sequence>MAVARPKPKGPEKIDLSSWESETTGRVLNVTFDVDEARRQNWAVVWLKDLMLEIQEEEPSGPKPPRLTVANGDRLLIARLSMDPYGMSDDSDMITVLNHLPKGETVFEYLLGCWKRLNAARGALLRRNIDPSVVTKALELLEELKRLIVSYAGFNLQDPESMFPQPAGKPVGMVELVQPLLQLNALPLNAPPTAMSPSELEGFVSDLAKRFDGDGLEDIMGPVVNGVMNLLKEYQFEMPNIMGEEWRKVTAALEALVSVKSVAQMLPTLDTWDPDQAPGNLWELLSLLGPLLRLSVFPREWPKIYKEFFPNPTKMTRDRADTSNSSLRNTLQALHGSLFNIFNVIVRAGPQPRDRALAMFSHVLNSNWRRSGSRVRPETVGSDGLFVNLQMVLHKFAEPFIDANYTKIDRIDPLYFAKSKLVDVTDQTKLLASSEEAKEIFEKAVTGTEPAPGFISDIFFLLSAYNHLGYIRCIGWHEELNRAAGEIERELERFKSDTSWQGTPMQVQVQAMIDKLQKDLDDHQSRILAYQVQLFDPEMVNQLVSYSSLVMQWLIRLVDPAKQHPAVPVKLPLPETVPDSFKVLPEYLVEDIADFYAAILRVVPHLLEFAGRREILVFALTFLSSPWYIRNPYLKSKLVAVLAYGSMNLGGGKRGPLADLVNTHRMALDHLMPALMAYYVDCENTGTHTQFYDKFEIRRNITIVFNAVWENPAQRAALRKESQHEETFTRFINLLRNDVTFLLDESLGKLHSIQELQNEMKDQAAWAAQPVETRRERESQLRQLEGAATSYFSLGRSTVDLLKKFTAETRRAFMIPEIVDRLALMLDDNLGKMVGPKMSELRVKDPERYRFKPRDLLSDLLTIYSNLSTEPEFIQAVAKDLGYYRKESFEHALNICRDKALKTDPEIEKLRLFVIKVEETKVLLEGDEEELGEVPDEFTDPLLATIMRDPVILPSSRAVVDRSTIKAHLLSDPSDPFNRSKLVIEDVIPDTALKAQIDEWLASRRNKGAALSMPQDEIVNLDNAGDVEM</sequence>
<protein>
    <recommendedName>
        <fullName evidence="6">RING-type E3 ubiquitin transferase</fullName>
        <ecNumber evidence="6">2.3.2.27</ecNumber>
    </recommendedName>
</protein>
<comment type="subcellular location">
    <subcellularLocation>
        <location evidence="3">Cytoplasm</location>
    </subcellularLocation>
    <subcellularLocation>
        <location evidence="2">Nucleus</location>
    </subcellularLocation>
</comment>
<dbReference type="STRING" id="1353952.A0A165I8X1"/>
<evidence type="ECO:0000256" key="5">
    <source>
        <dbReference type="ARBA" id="ARBA00007434"/>
    </source>
</evidence>
<comment type="catalytic activity">
    <reaction evidence="1">
        <text>S-ubiquitinyl-[E2 ubiquitin-conjugating enzyme]-L-cysteine + [acceptor protein]-L-lysine = [E2 ubiquitin-conjugating enzyme]-L-cysteine + N(6)-ubiquitinyl-[acceptor protein]-L-lysine.</text>
        <dbReference type="EC" id="2.3.2.27"/>
    </reaction>
</comment>
<organism evidence="13 14">
    <name type="scientific">Calocera cornea HHB12733</name>
    <dbReference type="NCBI Taxonomy" id="1353952"/>
    <lineage>
        <taxon>Eukaryota</taxon>
        <taxon>Fungi</taxon>
        <taxon>Dikarya</taxon>
        <taxon>Basidiomycota</taxon>
        <taxon>Agaricomycotina</taxon>
        <taxon>Dacrymycetes</taxon>
        <taxon>Dacrymycetales</taxon>
        <taxon>Dacrymycetaceae</taxon>
        <taxon>Calocera</taxon>
    </lineage>
</organism>
<evidence type="ECO:0000256" key="2">
    <source>
        <dbReference type="ARBA" id="ARBA00004123"/>
    </source>
</evidence>
<comment type="similarity">
    <text evidence="5">Belongs to the ubiquitin conjugation factor E4 family.</text>
</comment>
<dbReference type="InterPro" id="IPR045132">
    <property type="entry name" value="UBE4"/>
</dbReference>
<dbReference type="GO" id="GO:0006511">
    <property type="term" value="P:ubiquitin-dependent protein catabolic process"/>
    <property type="evidence" value="ECO:0007669"/>
    <property type="project" value="InterPro"/>
</dbReference>
<dbReference type="PANTHER" id="PTHR13931">
    <property type="entry name" value="UBIQUITINATION FACTOR E4"/>
    <property type="match status" value="1"/>
</dbReference>
<keyword evidence="10" id="KW-0539">Nucleus</keyword>
<dbReference type="FunFam" id="3.30.40.10:FF:000055">
    <property type="entry name" value="Ubiquitin conjugation factor e4 a"/>
    <property type="match status" value="1"/>
</dbReference>
<keyword evidence="14" id="KW-1185">Reference proteome</keyword>
<proteinExistence type="inferred from homology"/>
<evidence type="ECO:0000256" key="7">
    <source>
        <dbReference type="ARBA" id="ARBA00022490"/>
    </source>
</evidence>
<dbReference type="InParanoid" id="A0A165I8X1"/>
<dbReference type="FunCoup" id="A0A165I8X1">
    <property type="interactions" value="976"/>
</dbReference>
<dbReference type="OrthoDB" id="20295at2759"/>
<evidence type="ECO:0000256" key="9">
    <source>
        <dbReference type="ARBA" id="ARBA00022786"/>
    </source>
</evidence>
<keyword evidence="9" id="KW-0833">Ubl conjugation pathway</keyword>
<dbReference type="Pfam" id="PF10408">
    <property type="entry name" value="Ufd2P_core"/>
    <property type="match status" value="1"/>
</dbReference>
<dbReference type="AlphaFoldDB" id="A0A165I8X1"/>
<dbReference type="InterPro" id="IPR019474">
    <property type="entry name" value="Ub_conjug_fac_E4_core"/>
</dbReference>
<dbReference type="GO" id="GO:0000151">
    <property type="term" value="C:ubiquitin ligase complex"/>
    <property type="evidence" value="ECO:0007669"/>
    <property type="project" value="InterPro"/>
</dbReference>
<evidence type="ECO:0000313" key="14">
    <source>
        <dbReference type="Proteomes" id="UP000076842"/>
    </source>
</evidence>
<evidence type="ECO:0000256" key="8">
    <source>
        <dbReference type="ARBA" id="ARBA00022679"/>
    </source>
</evidence>
<dbReference type="GO" id="GO:0036503">
    <property type="term" value="P:ERAD pathway"/>
    <property type="evidence" value="ECO:0007669"/>
    <property type="project" value="InterPro"/>
</dbReference>
<dbReference type="UniPathway" id="UPA00143"/>
<reference evidence="13 14" key="1">
    <citation type="journal article" date="2016" name="Mol. Biol. Evol.">
        <title>Comparative Genomics of Early-Diverging Mushroom-Forming Fungi Provides Insights into the Origins of Lignocellulose Decay Capabilities.</title>
        <authorList>
            <person name="Nagy L.G."/>
            <person name="Riley R."/>
            <person name="Tritt A."/>
            <person name="Adam C."/>
            <person name="Daum C."/>
            <person name="Floudas D."/>
            <person name="Sun H."/>
            <person name="Yadav J.S."/>
            <person name="Pangilinan J."/>
            <person name="Larsson K.H."/>
            <person name="Matsuura K."/>
            <person name="Barry K."/>
            <person name="Labutti K."/>
            <person name="Kuo R."/>
            <person name="Ohm R.A."/>
            <person name="Bhattacharya S.S."/>
            <person name="Shirouzu T."/>
            <person name="Yoshinaga Y."/>
            <person name="Martin F.M."/>
            <person name="Grigoriev I.V."/>
            <person name="Hibbett D.S."/>
        </authorList>
    </citation>
    <scope>NUCLEOTIDE SEQUENCE [LARGE SCALE GENOMIC DNA]</scope>
    <source>
        <strain evidence="13 14">HHB12733</strain>
    </source>
</reference>
<dbReference type="Gene3D" id="3.30.40.10">
    <property type="entry name" value="Zinc/RING finger domain, C3HC4 (zinc finger)"/>
    <property type="match status" value="1"/>
</dbReference>
<dbReference type="EC" id="2.3.2.27" evidence="6"/>
<dbReference type="InterPro" id="IPR003613">
    <property type="entry name" value="Ubox_domain"/>
</dbReference>
<dbReference type="GO" id="GO:0034450">
    <property type="term" value="F:ubiquitin-ubiquitin ligase activity"/>
    <property type="evidence" value="ECO:0007669"/>
    <property type="project" value="InterPro"/>
</dbReference>
<comment type="pathway">
    <text evidence="4">Protein modification; protein ubiquitination.</text>
</comment>
<dbReference type="PANTHER" id="PTHR13931:SF2">
    <property type="entry name" value="UBIQUITIN CONJUGATION FACTOR E4 B"/>
    <property type="match status" value="1"/>
</dbReference>
<dbReference type="GO" id="GO:0005634">
    <property type="term" value="C:nucleus"/>
    <property type="evidence" value="ECO:0007669"/>
    <property type="project" value="UniProtKB-SubCell"/>
</dbReference>
<dbReference type="InterPro" id="IPR013083">
    <property type="entry name" value="Znf_RING/FYVE/PHD"/>
</dbReference>
<dbReference type="EMBL" id="KV423932">
    <property type="protein sequence ID" value="KZT60276.1"/>
    <property type="molecule type" value="Genomic_DNA"/>
</dbReference>
<keyword evidence="11" id="KW-0175">Coiled coil</keyword>
<dbReference type="PROSITE" id="PS51698">
    <property type="entry name" value="U_BOX"/>
    <property type="match status" value="1"/>
</dbReference>
<evidence type="ECO:0000256" key="6">
    <source>
        <dbReference type="ARBA" id="ARBA00012483"/>
    </source>
</evidence>
<dbReference type="GO" id="GO:0005737">
    <property type="term" value="C:cytoplasm"/>
    <property type="evidence" value="ECO:0007669"/>
    <property type="project" value="UniProtKB-SubCell"/>
</dbReference>
<keyword evidence="7" id="KW-0963">Cytoplasm</keyword>
<evidence type="ECO:0000256" key="11">
    <source>
        <dbReference type="SAM" id="Coils"/>
    </source>
</evidence>
<evidence type="ECO:0000256" key="4">
    <source>
        <dbReference type="ARBA" id="ARBA00004906"/>
    </source>
</evidence>
<gene>
    <name evidence="13" type="ORF">CALCODRAFT_429528</name>
</gene>